<feature type="binding site" evidence="15">
    <location>
        <begin position="320"/>
        <end position="322"/>
    </location>
    <ligand>
        <name>substrate</name>
    </ligand>
</feature>
<keyword evidence="9 16" id="KW-0067">ATP-binding</keyword>
<evidence type="ECO:0000256" key="7">
    <source>
        <dbReference type="ARBA" id="ARBA00022695"/>
    </source>
</evidence>
<dbReference type="HAMAP" id="MF_00333">
    <property type="entry name" value="Coprogen_oxidas"/>
    <property type="match status" value="1"/>
</dbReference>
<dbReference type="PANTHER" id="PTHR10755:SF0">
    <property type="entry name" value="OXYGEN-DEPENDENT COPROPORPHYRINOGEN-III OXIDASE, MITOCHONDRIAL"/>
    <property type="match status" value="1"/>
</dbReference>
<dbReference type="GO" id="GO:0042803">
    <property type="term" value="F:protein homodimerization activity"/>
    <property type="evidence" value="ECO:0007669"/>
    <property type="project" value="UniProtKB-UniRule"/>
</dbReference>
<proteinExistence type="inferred from homology"/>
<evidence type="ECO:0000256" key="14">
    <source>
        <dbReference type="ARBA" id="ARBA00059657"/>
    </source>
</evidence>
<feature type="site" description="Important for dimerization" evidence="15">
    <location>
        <position position="387"/>
    </location>
</feature>
<feature type="domain" description="YrdC-like" evidence="17">
    <location>
        <begin position="4"/>
        <end position="195"/>
    </location>
</feature>
<keyword evidence="15" id="KW-0479">Metal-binding</keyword>
<dbReference type="GO" id="GO:0005737">
    <property type="term" value="C:cytoplasm"/>
    <property type="evidence" value="ECO:0007669"/>
    <property type="project" value="UniProtKB-SubCell"/>
</dbReference>
<dbReference type="GO" id="GO:0005524">
    <property type="term" value="F:ATP binding"/>
    <property type="evidence" value="ECO:0007669"/>
    <property type="project" value="UniProtKB-UniRule"/>
</dbReference>
<reference evidence="18 19" key="1">
    <citation type="submission" date="2016-06" db="EMBL/GenBank/DDBJ databases">
        <title>Genome sequence of halotolerant plant growth promoting strain of Halomonas elongata HEK1 isolated from salterns of Rann of Kutch, Gujarat, India.</title>
        <authorList>
            <person name="Gaba S."/>
            <person name="Singh R.N."/>
            <person name="Abrol S."/>
            <person name="Kaushik R."/>
            <person name="Saxena A.K."/>
        </authorList>
    </citation>
    <scope>NUCLEOTIDE SEQUENCE [LARGE SCALE GENOMIC DNA]</scope>
    <source>
        <strain evidence="18 19">HEK1</strain>
    </source>
</reference>
<comment type="similarity">
    <text evidence="16">Belongs to the SUA5 family. TsaC subfamily.</text>
</comment>
<comment type="pathway">
    <text evidence="2 15">Porphyrin-containing compound metabolism; protoporphyrin-IX biosynthesis; protoporphyrinogen-IX from coproporphyrinogen-III (O2 route): step 1/1.</text>
</comment>
<dbReference type="EMBL" id="MAJD01000001">
    <property type="protein sequence ID" value="OBX38008.1"/>
    <property type="molecule type" value="Genomic_DNA"/>
</dbReference>
<evidence type="ECO:0000256" key="9">
    <source>
        <dbReference type="ARBA" id="ARBA00022840"/>
    </source>
</evidence>
<dbReference type="EC" id="2.7.7.87" evidence="16"/>
<accession>A0A1B8P6Y6</accession>
<evidence type="ECO:0000313" key="19">
    <source>
        <dbReference type="Proteomes" id="UP000092504"/>
    </source>
</evidence>
<dbReference type="GO" id="GO:0003725">
    <property type="term" value="F:double-stranded RNA binding"/>
    <property type="evidence" value="ECO:0007669"/>
    <property type="project" value="InterPro"/>
</dbReference>
<dbReference type="GO" id="GO:0004109">
    <property type="term" value="F:coproporphyrinogen oxidase activity"/>
    <property type="evidence" value="ECO:0007669"/>
    <property type="project" value="UniProtKB-UniRule"/>
</dbReference>
<dbReference type="Gene3D" id="3.40.1500.10">
    <property type="entry name" value="Coproporphyrinogen III oxidase, aerobic"/>
    <property type="match status" value="1"/>
</dbReference>
<dbReference type="GO" id="GO:0006782">
    <property type="term" value="P:protoporphyrinogen IX biosynthetic process"/>
    <property type="evidence" value="ECO:0007669"/>
    <property type="project" value="UniProtKB-UniRule"/>
</dbReference>
<feature type="binding site" evidence="15">
    <location>
        <position position="387"/>
    </location>
    <ligand>
        <name>a divalent metal cation</name>
        <dbReference type="ChEBI" id="CHEBI:60240"/>
    </ligand>
</feature>
<dbReference type="AlphaFoldDB" id="A0A1B8P6Y6"/>
<comment type="catalytic activity">
    <reaction evidence="16">
        <text>L-threonine + hydrogencarbonate + ATP = L-threonylcarbamoyladenylate + diphosphate + H2O</text>
        <dbReference type="Rhea" id="RHEA:36407"/>
        <dbReference type="ChEBI" id="CHEBI:15377"/>
        <dbReference type="ChEBI" id="CHEBI:17544"/>
        <dbReference type="ChEBI" id="CHEBI:30616"/>
        <dbReference type="ChEBI" id="CHEBI:33019"/>
        <dbReference type="ChEBI" id="CHEBI:57926"/>
        <dbReference type="ChEBI" id="CHEBI:73682"/>
        <dbReference type="EC" id="2.7.7.87"/>
    </reaction>
</comment>
<evidence type="ECO:0000256" key="6">
    <source>
        <dbReference type="ARBA" id="ARBA00022694"/>
    </source>
</evidence>
<comment type="function">
    <text evidence="14 15">Involved in the heme biosynthesis. Catalyzes the aerobic oxidative decarboxylation of propionate groups of rings A and B of coproporphyrinogen-III to yield the vinyl groups in protoporphyrinogen-IX.</text>
</comment>
<keyword evidence="10 15" id="KW-0560">Oxidoreductase</keyword>
<keyword evidence="16" id="KW-0808">Transferase</keyword>
<dbReference type="PANTHER" id="PTHR10755">
    <property type="entry name" value="COPROPORPHYRINOGEN III OXIDASE, MITOCHONDRIAL"/>
    <property type="match status" value="1"/>
</dbReference>
<dbReference type="InterPro" id="IPR036406">
    <property type="entry name" value="Coprogen_oxidase_aer_sf"/>
</dbReference>
<feature type="binding site" evidence="15">
    <location>
        <position position="318"/>
    </location>
    <ligand>
        <name>a divalent metal cation</name>
        <dbReference type="ChEBI" id="CHEBI:60240"/>
    </ligand>
</feature>
<dbReference type="PRINTS" id="PR00073">
    <property type="entry name" value="COPRGNOXDASE"/>
</dbReference>
<dbReference type="Pfam" id="PF01300">
    <property type="entry name" value="Sua5_yciO_yrdC"/>
    <property type="match status" value="1"/>
</dbReference>
<keyword evidence="8 16" id="KW-0547">Nucleotide-binding</keyword>
<dbReference type="GO" id="GO:0002949">
    <property type="term" value="P:tRNA threonylcarbamoyladenosine modification"/>
    <property type="evidence" value="ECO:0007669"/>
    <property type="project" value="UniProtKB-UniRule"/>
</dbReference>
<comment type="caution">
    <text evidence="18">The sequence shown here is derived from an EMBL/GenBank/DDBJ whole genome shotgun (WGS) entry which is preliminary data.</text>
</comment>
<dbReference type="InterPro" id="IPR001260">
    <property type="entry name" value="Coprogen_oxidase_aer"/>
</dbReference>
<evidence type="ECO:0000256" key="8">
    <source>
        <dbReference type="ARBA" id="ARBA00022741"/>
    </source>
</evidence>
<dbReference type="PROSITE" id="PS01021">
    <property type="entry name" value="COPROGEN_OXIDASE"/>
    <property type="match status" value="1"/>
</dbReference>
<evidence type="ECO:0000256" key="15">
    <source>
        <dbReference type="HAMAP-Rule" id="MF_00333"/>
    </source>
</evidence>
<dbReference type="Proteomes" id="UP000092504">
    <property type="component" value="Unassembled WGS sequence"/>
</dbReference>
<dbReference type="InterPro" id="IPR018375">
    <property type="entry name" value="Coprogen_oxidase_CS"/>
</dbReference>
<feature type="binding site" evidence="15">
    <location>
        <begin position="470"/>
        <end position="472"/>
    </location>
    <ligand>
        <name>substrate</name>
    </ligand>
</feature>
<dbReference type="GO" id="GO:0046872">
    <property type="term" value="F:metal ion binding"/>
    <property type="evidence" value="ECO:0007669"/>
    <property type="project" value="UniProtKB-KW"/>
</dbReference>
<evidence type="ECO:0000256" key="1">
    <source>
        <dbReference type="ARBA" id="ARBA00004496"/>
    </source>
</evidence>
<dbReference type="NCBIfam" id="NF003727">
    <property type="entry name" value="PRK05330.1"/>
    <property type="match status" value="1"/>
</dbReference>
<dbReference type="PATRIC" id="fig|2746.7.peg.2449"/>
<keyword evidence="6 16" id="KW-0819">tRNA processing</keyword>
<dbReference type="Pfam" id="PF01218">
    <property type="entry name" value="Coprogen_oxidas"/>
    <property type="match status" value="1"/>
</dbReference>
<evidence type="ECO:0000256" key="13">
    <source>
        <dbReference type="ARBA" id="ARBA00049102"/>
    </source>
</evidence>
<comment type="function">
    <text evidence="16">Required for the formation of a threonylcarbamoyl group on adenosine at position 37 (t(6)A37) in tRNAs that read codons beginning with adenine. Catalyzes the conversion of L-threonine, HCO(3)(-)/CO(2) and ATP to give threonylcarbamoyl-AMP (TC-AMP) as the acyladenylate intermediate, with the release of diphosphate.</text>
</comment>
<comment type="subcellular location">
    <subcellularLocation>
        <location evidence="1 16">Cytoplasm</location>
    </subcellularLocation>
</comment>
<comment type="subunit">
    <text evidence="4 15">Homodimer.</text>
</comment>
<dbReference type="Gene3D" id="3.90.870.10">
    <property type="entry name" value="DHBP synthase"/>
    <property type="match status" value="1"/>
</dbReference>
<evidence type="ECO:0000256" key="10">
    <source>
        <dbReference type="ARBA" id="ARBA00023002"/>
    </source>
</evidence>
<evidence type="ECO:0000256" key="11">
    <source>
        <dbReference type="ARBA" id="ARBA00023133"/>
    </source>
</evidence>
<dbReference type="SUPFAM" id="SSF102886">
    <property type="entry name" value="Coproporphyrinogen III oxidase"/>
    <property type="match status" value="1"/>
</dbReference>
<dbReference type="InterPro" id="IPR017945">
    <property type="entry name" value="DHBP_synth_RibB-like_a/b_dom"/>
</dbReference>
<evidence type="ECO:0000256" key="16">
    <source>
        <dbReference type="HAMAP-Rule" id="MF_01852"/>
    </source>
</evidence>
<evidence type="ECO:0000256" key="3">
    <source>
        <dbReference type="ARBA" id="ARBA00010644"/>
    </source>
</evidence>
<dbReference type="InterPro" id="IPR023535">
    <property type="entry name" value="TC-AMP_synthase"/>
</dbReference>
<comment type="similarity">
    <text evidence="3 15">Belongs to the aerobic coproporphyrinogen-III oxidase family.</text>
</comment>
<name>A0A1B8P6Y6_HALEL</name>
<keyword evidence="11 15" id="KW-0350">Heme biosynthesis</keyword>
<comment type="cofactor">
    <cofactor evidence="15">
        <name>a divalent metal cation</name>
        <dbReference type="ChEBI" id="CHEBI:60240"/>
    </cofactor>
</comment>
<evidence type="ECO:0000256" key="5">
    <source>
        <dbReference type="ARBA" id="ARBA00022490"/>
    </source>
</evidence>
<dbReference type="UniPathway" id="UPA00251">
    <property type="reaction ID" value="UER00322"/>
</dbReference>
<evidence type="ECO:0000256" key="2">
    <source>
        <dbReference type="ARBA" id="ARBA00005168"/>
    </source>
</evidence>
<protein>
    <recommendedName>
        <fullName evidence="15 16">Multifunctional fusion protein</fullName>
    </recommendedName>
    <domain>
        <recommendedName>
            <fullName evidence="16">Threonylcarbamoyl-AMP synthase</fullName>
            <shortName evidence="16">TC-AMP synthase</shortName>
            <ecNumber evidence="16">2.7.7.87</ecNumber>
        </recommendedName>
        <alternativeName>
            <fullName evidence="16">L-threonylcarbamoyladenylate synthase</fullName>
        </alternativeName>
        <alternativeName>
            <fullName evidence="16">t(6)A37 threonylcarbamoyladenosine biosynthesis protein TsaC</fullName>
        </alternativeName>
        <alternativeName>
            <fullName evidence="16">tRNA threonylcarbamoyladenosine biosynthesis protein TsaC</fullName>
        </alternativeName>
    </domain>
    <domain>
        <recommendedName>
            <fullName evidence="15">Oxygen-dependent coproporphyrinogen-III oxidase</fullName>
            <shortName evidence="15">CPO</shortName>
            <shortName evidence="15">Coprogen oxidase</shortName>
            <shortName evidence="15">Coproporphyrinogenase</shortName>
            <ecNumber evidence="15">1.3.3.3</ecNumber>
        </recommendedName>
    </domain>
</protein>
<feature type="binding site" evidence="15">
    <location>
        <position position="357"/>
    </location>
    <ligand>
        <name>a divalent metal cation</name>
        <dbReference type="ChEBI" id="CHEBI:60240"/>
    </ligand>
</feature>
<dbReference type="GO" id="GO:0061710">
    <property type="term" value="F:L-threonylcarbamoyladenylate synthase"/>
    <property type="evidence" value="ECO:0007669"/>
    <property type="project" value="UniProtKB-EC"/>
</dbReference>
<dbReference type="EC" id="1.3.3.3" evidence="15"/>
<dbReference type="HAMAP" id="MF_01852">
    <property type="entry name" value="TsaC"/>
    <property type="match status" value="1"/>
</dbReference>
<dbReference type="PROSITE" id="PS51163">
    <property type="entry name" value="YRDC"/>
    <property type="match status" value="1"/>
</dbReference>
<keyword evidence="5 16" id="KW-0963">Cytoplasm</keyword>
<keyword evidence="7 16" id="KW-0548">Nucleotidyltransferase</keyword>
<evidence type="ECO:0000313" key="18">
    <source>
        <dbReference type="EMBL" id="OBX38008.1"/>
    </source>
</evidence>
<feature type="region of interest" description="Important for dimerization" evidence="15">
    <location>
        <begin position="452"/>
        <end position="487"/>
    </location>
</feature>
<comment type="catalytic activity">
    <reaction evidence="13 15">
        <text>coproporphyrinogen III + O2 + 2 H(+) = protoporphyrinogen IX + 2 CO2 + 2 H2O</text>
        <dbReference type="Rhea" id="RHEA:18257"/>
        <dbReference type="ChEBI" id="CHEBI:15377"/>
        <dbReference type="ChEBI" id="CHEBI:15378"/>
        <dbReference type="ChEBI" id="CHEBI:15379"/>
        <dbReference type="ChEBI" id="CHEBI:16526"/>
        <dbReference type="ChEBI" id="CHEBI:57307"/>
        <dbReference type="ChEBI" id="CHEBI:57309"/>
        <dbReference type="EC" id="1.3.3.3"/>
    </reaction>
</comment>
<sequence>MLQASSLDTAVAALREGGVIAYPTEAVWGLGCDPDDTSALTRLLRIKRRDPAKGVILVAADLDQFSPWLEGLPDERRAVLAEPQPQPTTWLVPDNGRAAELVRGEHDKVALRVSDHPLVGELCRAFGGPLVSTSANRAGEPSAMSAEEVRRVFGDELDALLDGPLGAIPAPVPSAIWRPVGSCGPDAGLYPQALGASPIRLPQSASRGGPVAQAHLDDVKTYLLDLQDRLCDGLAAEDGKAGFREDSWRREEGGGGRSRVIENGAVFEKGGVNFSHVHGATLPASASAARPELAGRSFHAVGVSWVLHPENPHVPTSHGNVRFLIAEKEGEAPVWWFGGGYDLTPFYPVLDDVRHWHRVARDACAPFGEDVYPRYKAWCDDYFMLKHRDETRGVGGLFFDDLNEGGFERCFDFQRAVGDSFLDAYLPIVQRRRDTPWGQRERDFQLYRRGRYVEFNLVWDRGTLFGLQSGGRTESILMSMPPLARWEYGWEPESGSPEAELNDYLRPRDWLGEAEREEQAQ</sequence>
<evidence type="ECO:0000256" key="12">
    <source>
        <dbReference type="ARBA" id="ARBA00023244"/>
    </source>
</evidence>
<organism evidence="18 19">
    <name type="scientific">Halomonas elongata</name>
    <dbReference type="NCBI Taxonomy" id="2746"/>
    <lineage>
        <taxon>Bacteria</taxon>
        <taxon>Pseudomonadati</taxon>
        <taxon>Pseudomonadota</taxon>
        <taxon>Gammaproteobacteria</taxon>
        <taxon>Oceanospirillales</taxon>
        <taxon>Halomonadaceae</taxon>
        <taxon>Halomonas</taxon>
    </lineage>
</organism>
<feature type="active site" description="Proton donor" evidence="15">
    <location>
        <position position="318"/>
    </location>
</feature>
<feature type="binding site" evidence="15">
    <location>
        <position position="308"/>
    </location>
    <ligand>
        <name>a divalent metal cation</name>
        <dbReference type="ChEBI" id="CHEBI:60240"/>
    </ligand>
</feature>
<keyword evidence="12 15" id="KW-0627">Porphyrin biosynthesis</keyword>
<dbReference type="SUPFAM" id="SSF55821">
    <property type="entry name" value="YrdC/RibB"/>
    <property type="match status" value="1"/>
</dbReference>
<evidence type="ECO:0000256" key="4">
    <source>
        <dbReference type="ARBA" id="ARBA00011738"/>
    </source>
</evidence>
<dbReference type="FunFam" id="3.40.1500.10:FF:000001">
    <property type="entry name" value="Oxygen-dependent coproporphyrinogen-III oxidase"/>
    <property type="match status" value="1"/>
</dbReference>
<evidence type="ECO:0000259" key="17">
    <source>
        <dbReference type="PROSITE" id="PS51163"/>
    </source>
</evidence>
<dbReference type="InterPro" id="IPR006070">
    <property type="entry name" value="Sua5-like_dom"/>
</dbReference>
<feature type="binding site" evidence="15">
    <location>
        <position position="304"/>
    </location>
    <ligand>
        <name>substrate</name>
    </ligand>
</feature>
<gene>
    <name evidence="15 18" type="primary">hemF</name>
    <name evidence="16" type="synonym">tsaC</name>
    <name evidence="18" type="ORF">A8U91_02388</name>
</gene>